<feature type="domain" description="RRM" evidence="7">
    <location>
        <begin position="79"/>
        <end position="164"/>
    </location>
</feature>
<feature type="compositionally biased region" description="Basic and acidic residues" evidence="6">
    <location>
        <begin position="356"/>
        <end position="367"/>
    </location>
</feature>
<keyword evidence="4" id="KW-0539">Nucleus</keyword>
<dbReference type="Pfam" id="PF00076">
    <property type="entry name" value="RRM_1"/>
    <property type="match status" value="2"/>
</dbReference>
<dbReference type="SMART" id="SM00360">
    <property type="entry name" value="RRM"/>
    <property type="match status" value="2"/>
</dbReference>
<feature type="compositionally biased region" description="Polar residues" evidence="6">
    <location>
        <begin position="221"/>
        <end position="246"/>
    </location>
</feature>
<dbReference type="GO" id="GO:0003729">
    <property type="term" value="F:mRNA binding"/>
    <property type="evidence" value="ECO:0007669"/>
    <property type="project" value="TreeGrafter"/>
</dbReference>
<name>A0A1E3PDT1_9ASCO</name>
<evidence type="ECO:0000256" key="4">
    <source>
        <dbReference type="ARBA" id="ARBA00023242"/>
    </source>
</evidence>
<evidence type="ECO:0000256" key="2">
    <source>
        <dbReference type="ARBA" id="ARBA00022737"/>
    </source>
</evidence>
<accession>A0A1E3PDT1</accession>
<dbReference type="CDD" id="cd00590">
    <property type="entry name" value="RRM_SF"/>
    <property type="match status" value="2"/>
</dbReference>
<keyword evidence="9" id="KW-1185">Reference proteome</keyword>
<dbReference type="AlphaFoldDB" id="A0A1E3PDT1"/>
<dbReference type="Proteomes" id="UP000095009">
    <property type="component" value="Unassembled WGS sequence"/>
</dbReference>
<evidence type="ECO:0000313" key="8">
    <source>
        <dbReference type="EMBL" id="ODQ63112.1"/>
    </source>
</evidence>
<dbReference type="EMBL" id="KV454416">
    <property type="protein sequence ID" value="ODQ63112.1"/>
    <property type="molecule type" value="Genomic_DNA"/>
</dbReference>
<dbReference type="PANTHER" id="PTHR48039">
    <property type="entry name" value="RNA-BINDING MOTIF PROTEIN 14B"/>
    <property type="match status" value="1"/>
</dbReference>
<reference evidence="8 9" key="1">
    <citation type="journal article" date="2016" name="Proc. Natl. Acad. Sci. U.S.A.">
        <title>Comparative genomics of biotechnologically important yeasts.</title>
        <authorList>
            <person name="Riley R."/>
            <person name="Haridas S."/>
            <person name="Wolfe K.H."/>
            <person name="Lopes M.R."/>
            <person name="Hittinger C.T."/>
            <person name="Goeker M."/>
            <person name="Salamov A.A."/>
            <person name="Wisecaver J.H."/>
            <person name="Long T.M."/>
            <person name="Calvey C.H."/>
            <person name="Aerts A.L."/>
            <person name="Barry K.W."/>
            <person name="Choi C."/>
            <person name="Clum A."/>
            <person name="Coughlan A.Y."/>
            <person name="Deshpande S."/>
            <person name="Douglass A.P."/>
            <person name="Hanson S.J."/>
            <person name="Klenk H.-P."/>
            <person name="LaButti K.M."/>
            <person name="Lapidus A."/>
            <person name="Lindquist E.A."/>
            <person name="Lipzen A.M."/>
            <person name="Meier-Kolthoff J.P."/>
            <person name="Ohm R.A."/>
            <person name="Otillar R.P."/>
            <person name="Pangilinan J.L."/>
            <person name="Peng Y."/>
            <person name="Rokas A."/>
            <person name="Rosa C.A."/>
            <person name="Scheuner C."/>
            <person name="Sibirny A.A."/>
            <person name="Slot J.C."/>
            <person name="Stielow J.B."/>
            <person name="Sun H."/>
            <person name="Kurtzman C.P."/>
            <person name="Blackwell M."/>
            <person name="Grigoriev I.V."/>
            <person name="Jeffries T.W."/>
        </authorList>
    </citation>
    <scope>NUCLEOTIDE SEQUENCE [LARGE SCALE GENOMIC DNA]</scope>
    <source>
        <strain evidence="8 9">DSM 6958</strain>
    </source>
</reference>
<keyword evidence="2" id="KW-0677">Repeat</keyword>
<feature type="compositionally biased region" description="Polar residues" evidence="6">
    <location>
        <begin position="44"/>
        <end position="53"/>
    </location>
</feature>
<feature type="region of interest" description="Disordered" evidence="6">
    <location>
        <begin position="1"/>
        <end position="29"/>
    </location>
</feature>
<dbReference type="GO" id="GO:0005730">
    <property type="term" value="C:nucleolus"/>
    <property type="evidence" value="ECO:0007669"/>
    <property type="project" value="TreeGrafter"/>
</dbReference>
<organism evidence="8 9">
    <name type="scientific">Nadsonia fulvescens var. elongata DSM 6958</name>
    <dbReference type="NCBI Taxonomy" id="857566"/>
    <lineage>
        <taxon>Eukaryota</taxon>
        <taxon>Fungi</taxon>
        <taxon>Dikarya</taxon>
        <taxon>Ascomycota</taxon>
        <taxon>Saccharomycotina</taxon>
        <taxon>Dipodascomycetes</taxon>
        <taxon>Dipodascales</taxon>
        <taxon>Dipodascales incertae sedis</taxon>
        <taxon>Nadsonia</taxon>
    </lineage>
</organism>
<feature type="region of interest" description="Disordered" evidence="6">
    <location>
        <begin position="345"/>
        <end position="367"/>
    </location>
</feature>
<dbReference type="SUPFAM" id="SSF54928">
    <property type="entry name" value="RNA-binding domain, RBD"/>
    <property type="match status" value="2"/>
</dbReference>
<dbReference type="Gene3D" id="3.30.70.330">
    <property type="match status" value="2"/>
</dbReference>
<evidence type="ECO:0000256" key="5">
    <source>
        <dbReference type="PROSITE-ProRule" id="PRU00176"/>
    </source>
</evidence>
<evidence type="ECO:0000259" key="7">
    <source>
        <dbReference type="PROSITE" id="PS50102"/>
    </source>
</evidence>
<evidence type="ECO:0000256" key="6">
    <source>
        <dbReference type="SAM" id="MobiDB-lite"/>
    </source>
</evidence>
<dbReference type="STRING" id="857566.A0A1E3PDT1"/>
<evidence type="ECO:0000256" key="3">
    <source>
        <dbReference type="ARBA" id="ARBA00022884"/>
    </source>
</evidence>
<feature type="domain" description="RRM" evidence="7">
    <location>
        <begin position="256"/>
        <end position="341"/>
    </location>
</feature>
<sequence length="367" mass="41428">MSTFVESSNKAPIANNSGLSTNPHASQFSDVVEPNHHTTHETTSSIEATPSDNYKNHLADAAAAARRREFNDSAVRDRRRVYIGNLHHKVLVNELKDCFKDYRVTNVIIKKIKDGLRPNGAPFIKNSGYAFMDFDTPQECERAMKQAEGREIRGRKIYIKLAVPDELRKRCGRSEQDEQNESARSTQPRSEPRTRLPPPHRSEPRLESKPEPRLESKSGIKSETPQSETRSTSVTADSKLSTTDSNGVIVVPSSTFDLYISNLPRNTTSRNIREFFDAYNPVWVQIKKREVFSEAQQKSMLVSRGFAFVGFSEAAMRDKAVQDLNGVEMGDRIVHVTVAREKVYTSGRSQQGVSERNLRDRPPPAHE</sequence>
<gene>
    <name evidence="8" type="ORF">NADFUDRAFT_84589</name>
</gene>
<dbReference type="InterPro" id="IPR035979">
    <property type="entry name" value="RBD_domain_sf"/>
</dbReference>
<keyword evidence="3 5" id="KW-0694">RNA-binding</keyword>
<feature type="compositionally biased region" description="Basic and acidic residues" evidence="6">
    <location>
        <begin position="190"/>
        <end position="220"/>
    </location>
</feature>
<dbReference type="InterPro" id="IPR051945">
    <property type="entry name" value="RRM_MRD1_RNA_proc_ribogen"/>
</dbReference>
<comment type="subcellular location">
    <subcellularLocation>
        <location evidence="1">Nucleus</location>
    </subcellularLocation>
</comment>
<dbReference type="InterPro" id="IPR012677">
    <property type="entry name" value="Nucleotide-bd_a/b_plait_sf"/>
</dbReference>
<proteinExistence type="predicted"/>
<evidence type="ECO:0000256" key="1">
    <source>
        <dbReference type="ARBA" id="ARBA00004123"/>
    </source>
</evidence>
<protein>
    <recommendedName>
        <fullName evidence="7">RRM domain-containing protein</fullName>
    </recommendedName>
</protein>
<feature type="region of interest" description="Disordered" evidence="6">
    <location>
        <begin position="35"/>
        <end position="54"/>
    </location>
</feature>
<feature type="region of interest" description="Disordered" evidence="6">
    <location>
        <begin position="169"/>
        <end position="246"/>
    </location>
</feature>
<dbReference type="PANTHER" id="PTHR48039:SF5">
    <property type="entry name" value="RNA-BINDING PROTEIN 28"/>
    <property type="match status" value="1"/>
</dbReference>
<dbReference type="OrthoDB" id="439808at2759"/>
<dbReference type="InterPro" id="IPR000504">
    <property type="entry name" value="RRM_dom"/>
</dbReference>
<evidence type="ECO:0000313" key="9">
    <source>
        <dbReference type="Proteomes" id="UP000095009"/>
    </source>
</evidence>
<dbReference type="PROSITE" id="PS50102">
    <property type="entry name" value="RRM"/>
    <property type="match status" value="2"/>
</dbReference>